<gene>
    <name evidence="7" type="ORF">ALQ77_03948</name>
</gene>
<keyword evidence="8" id="KW-1185">Reference proteome</keyword>
<dbReference type="GeneID" id="55646232"/>
<feature type="transmembrane region" description="Helical" evidence="5">
    <location>
        <begin position="122"/>
        <end position="140"/>
    </location>
</feature>
<keyword evidence="3 5" id="KW-1133">Transmembrane helix</keyword>
<dbReference type="InterPro" id="IPR051533">
    <property type="entry name" value="WaaL-like"/>
</dbReference>
<dbReference type="Proteomes" id="UP000270661">
    <property type="component" value="Unassembled WGS sequence"/>
</dbReference>
<dbReference type="PANTHER" id="PTHR37422:SF13">
    <property type="entry name" value="LIPOPOLYSACCHARIDE BIOSYNTHESIS PROTEIN PA4999-RELATED"/>
    <property type="match status" value="1"/>
</dbReference>
<dbReference type="AlphaFoldDB" id="A0A3M3DZH6"/>
<name>A0A3M3DZH6_9PSED</name>
<feature type="transmembrane region" description="Helical" evidence="5">
    <location>
        <begin position="227"/>
        <end position="243"/>
    </location>
</feature>
<evidence type="ECO:0000256" key="1">
    <source>
        <dbReference type="ARBA" id="ARBA00004141"/>
    </source>
</evidence>
<proteinExistence type="predicted"/>
<dbReference type="InterPro" id="IPR007016">
    <property type="entry name" value="O-antigen_ligase-rel_domated"/>
</dbReference>
<comment type="caution">
    <text evidence="7">The sequence shown here is derived from an EMBL/GenBank/DDBJ whole genome shotgun (WGS) entry which is preliminary data.</text>
</comment>
<dbReference type="Pfam" id="PF04932">
    <property type="entry name" value="Wzy_C"/>
    <property type="match status" value="1"/>
</dbReference>
<dbReference type="STRING" id="47879.AXG94_17705"/>
<feature type="transmembrane region" description="Helical" evidence="5">
    <location>
        <begin position="60"/>
        <end position="82"/>
    </location>
</feature>
<reference evidence="7 8" key="1">
    <citation type="submission" date="2018-08" db="EMBL/GenBank/DDBJ databases">
        <title>Recombination of ecologically and evolutionarily significant loci maintains genetic cohesion in the Pseudomonas syringae species complex.</title>
        <authorList>
            <person name="Dillon M."/>
            <person name="Thakur S."/>
            <person name="Almeida R.N.D."/>
            <person name="Weir B.S."/>
            <person name="Guttman D.S."/>
        </authorList>
    </citation>
    <scope>NUCLEOTIDE SEQUENCE [LARGE SCALE GENOMIC DNA]</scope>
    <source>
        <strain evidence="7 8">NCPPB2445</strain>
    </source>
</reference>
<evidence type="ECO:0000259" key="6">
    <source>
        <dbReference type="Pfam" id="PF04932"/>
    </source>
</evidence>
<feature type="transmembrane region" description="Helical" evidence="5">
    <location>
        <begin position="7"/>
        <end position="24"/>
    </location>
</feature>
<feature type="transmembrane region" description="Helical" evidence="5">
    <location>
        <begin position="295"/>
        <end position="317"/>
    </location>
</feature>
<dbReference type="PANTHER" id="PTHR37422">
    <property type="entry name" value="TEICHURONIC ACID BIOSYNTHESIS PROTEIN TUAE"/>
    <property type="match status" value="1"/>
</dbReference>
<keyword evidence="2 5" id="KW-0812">Transmembrane</keyword>
<feature type="domain" description="O-antigen ligase-related" evidence="6">
    <location>
        <begin position="189"/>
        <end position="312"/>
    </location>
</feature>
<evidence type="ECO:0000313" key="8">
    <source>
        <dbReference type="Proteomes" id="UP000270661"/>
    </source>
</evidence>
<dbReference type="RefSeq" id="WP_053193273.1">
    <property type="nucleotide sequence ID" value="NZ_CP014262.1"/>
</dbReference>
<dbReference type="OrthoDB" id="1013669at2"/>
<accession>A0A3M3DZH6</accession>
<feature type="transmembrane region" description="Helical" evidence="5">
    <location>
        <begin position="180"/>
        <end position="198"/>
    </location>
</feature>
<organism evidence="7 8">
    <name type="scientific">Pseudomonas corrugata</name>
    <dbReference type="NCBI Taxonomy" id="47879"/>
    <lineage>
        <taxon>Bacteria</taxon>
        <taxon>Pseudomonadati</taxon>
        <taxon>Pseudomonadota</taxon>
        <taxon>Gammaproteobacteria</taxon>
        <taxon>Pseudomonadales</taxon>
        <taxon>Pseudomonadaceae</taxon>
        <taxon>Pseudomonas</taxon>
    </lineage>
</organism>
<feature type="transmembrane region" description="Helical" evidence="5">
    <location>
        <begin position="204"/>
        <end position="220"/>
    </location>
</feature>
<feature type="transmembrane region" description="Helical" evidence="5">
    <location>
        <begin position="329"/>
        <end position="349"/>
    </location>
</feature>
<evidence type="ECO:0000313" key="7">
    <source>
        <dbReference type="EMBL" id="RMM42730.1"/>
    </source>
</evidence>
<feature type="transmembrane region" description="Helical" evidence="5">
    <location>
        <begin position="94"/>
        <end position="110"/>
    </location>
</feature>
<evidence type="ECO:0000256" key="4">
    <source>
        <dbReference type="ARBA" id="ARBA00023136"/>
    </source>
</evidence>
<protein>
    <recommendedName>
        <fullName evidence="6">O-antigen ligase-related domain-containing protein</fullName>
    </recommendedName>
</protein>
<comment type="subcellular location">
    <subcellularLocation>
        <location evidence="1">Membrane</location>
        <topology evidence="1">Multi-pass membrane protein</topology>
    </subcellularLocation>
</comment>
<sequence>MHAARWAKGWMVFGLLWFLLAIALAPSNKIYQQGLVLFVWLPALVFAWSSRPRLVELWRAQRLICTALLALAVWALITLVWAEAPKPAHEAKRLLYILVFLLFFPILADGQPERVIRIMQWGGVGLSLTALMAIIHFYGIEHKPLVARLEGLGELSHPILGGYVIGLAAVWMLHWMPRSIGLQVLWAVALALLGIFVVMSQSRGAALALLLSVLAMPIYCRDPRSRVIAATALVLAMLTFWLLEPLVMARGSSYRPEIFMSSLHMIAERPWGGLGLASDYKVMALGRPFDHAHNLFSHVAILLGLPGLALWCIVWFAVLREAWRARDSLLGRGVLGMWIFSFLAMQFDAASLTGTPRAEWFISWLPIGLASVLTWAQVKSEGCDKIPRSS</sequence>
<dbReference type="KEGG" id="pcg:AXG94_17705"/>
<keyword evidence="4 5" id="KW-0472">Membrane</keyword>
<dbReference type="EMBL" id="RBOJ01000105">
    <property type="protein sequence ID" value="RMM42730.1"/>
    <property type="molecule type" value="Genomic_DNA"/>
</dbReference>
<feature type="transmembrane region" description="Helical" evidence="5">
    <location>
        <begin position="30"/>
        <end position="48"/>
    </location>
</feature>
<evidence type="ECO:0000256" key="5">
    <source>
        <dbReference type="SAM" id="Phobius"/>
    </source>
</evidence>
<feature type="transmembrane region" description="Helical" evidence="5">
    <location>
        <begin position="155"/>
        <end position="173"/>
    </location>
</feature>
<evidence type="ECO:0000256" key="2">
    <source>
        <dbReference type="ARBA" id="ARBA00022692"/>
    </source>
</evidence>
<feature type="transmembrane region" description="Helical" evidence="5">
    <location>
        <begin position="361"/>
        <end position="378"/>
    </location>
</feature>
<evidence type="ECO:0000256" key="3">
    <source>
        <dbReference type="ARBA" id="ARBA00022989"/>
    </source>
</evidence>
<dbReference type="GO" id="GO:0016020">
    <property type="term" value="C:membrane"/>
    <property type="evidence" value="ECO:0007669"/>
    <property type="project" value="UniProtKB-SubCell"/>
</dbReference>